<dbReference type="Proteomes" id="UP000593571">
    <property type="component" value="Unassembled WGS sequence"/>
</dbReference>
<feature type="domain" description="EGF-like" evidence="13">
    <location>
        <begin position="16"/>
        <end position="54"/>
    </location>
</feature>
<evidence type="ECO:0000259" key="13">
    <source>
        <dbReference type="PROSITE" id="PS50026"/>
    </source>
</evidence>
<sequence>MKALVHCTLLALLFVPTGHCKEDSCSGGASCVGLKVSHFCLCANGYYYNSSQCNRGKIFPGTITVTVSETSGLQDGHSAAYEQLHLEVTEFFKNAFAETDYGQTVINNVRISPSASSEFRANQDVVITVVNLFLETTKENKTSVSRAIDEAIKNSSVITKYAAQDLCDFYGCVKTEGEEDCNDGLLCKCKDGLERPNPQIALCVRTTEATSCPDGCNAEHHKQCLMRDGLTPECLCLPGYKQKDGGICQACAFGYGGVDCEDYFQLILVIVGIVAGLLILGMMIALILVRSKGKKNNIEEENLIKNDFQNLRLQETSGFSNPGAEGSIFPKIRTSYSRENQLQNPYVNQRGIPRPDY</sequence>
<evidence type="ECO:0000256" key="6">
    <source>
        <dbReference type="ARBA" id="ARBA00023136"/>
    </source>
</evidence>
<evidence type="ECO:0000256" key="2">
    <source>
        <dbReference type="ARBA" id="ARBA00022475"/>
    </source>
</evidence>
<dbReference type="GO" id="GO:0005886">
    <property type="term" value="C:plasma membrane"/>
    <property type="evidence" value="ECO:0007669"/>
    <property type="project" value="UniProtKB-SubCell"/>
</dbReference>
<accession>A0A7J8HTD6</accession>
<dbReference type="InterPro" id="IPR000082">
    <property type="entry name" value="SEA_dom"/>
</dbReference>
<keyword evidence="4 11" id="KW-0732">Signal</keyword>
<comment type="caution">
    <text evidence="9">Lacks conserved residue(s) required for the propagation of feature annotation.</text>
</comment>
<keyword evidence="7" id="KW-1015">Disulfide bond</keyword>
<dbReference type="SMART" id="SM00181">
    <property type="entry name" value="EGF"/>
    <property type="match status" value="2"/>
</dbReference>
<evidence type="ECO:0000313" key="15">
    <source>
        <dbReference type="Proteomes" id="UP000593571"/>
    </source>
</evidence>
<dbReference type="AlphaFoldDB" id="A0A7J8HTD6"/>
<dbReference type="PANTHER" id="PTHR24037:SF10">
    <property type="entry name" value="MUCIN-13"/>
    <property type="match status" value="1"/>
</dbReference>
<keyword evidence="15" id="KW-1185">Reference proteome</keyword>
<evidence type="ECO:0000256" key="11">
    <source>
        <dbReference type="SAM" id="SignalP"/>
    </source>
</evidence>
<evidence type="ECO:0000313" key="14">
    <source>
        <dbReference type="EMBL" id="KAF6475290.1"/>
    </source>
</evidence>
<dbReference type="InterPro" id="IPR009030">
    <property type="entry name" value="Growth_fac_rcpt_cys_sf"/>
</dbReference>
<name>A0A7J8HTD6_ROUAE</name>
<reference evidence="14 15" key="1">
    <citation type="journal article" date="2020" name="Nature">
        <title>Six reference-quality genomes reveal evolution of bat adaptations.</title>
        <authorList>
            <person name="Jebb D."/>
            <person name="Huang Z."/>
            <person name="Pippel M."/>
            <person name="Hughes G.M."/>
            <person name="Lavrichenko K."/>
            <person name="Devanna P."/>
            <person name="Winkler S."/>
            <person name="Jermiin L.S."/>
            <person name="Skirmuntt E.C."/>
            <person name="Katzourakis A."/>
            <person name="Burkitt-Gray L."/>
            <person name="Ray D.A."/>
            <person name="Sullivan K.A.M."/>
            <person name="Roscito J.G."/>
            <person name="Kirilenko B.M."/>
            <person name="Davalos L.M."/>
            <person name="Corthals A.P."/>
            <person name="Power M.L."/>
            <person name="Jones G."/>
            <person name="Ransome R.D."/>
            <person name="Dechmann D.K.N."/>
            <person name="Locatelli A.G."/>
            <person name="Puechmaille S.J."/>
            <person name="Fedrigo O."/>
            <person name="Jarvis E.D."/>
            <person name="Hiller M."/>
            <person name="Vernes S.C."/>
            <person name="Myers E.W."/>
            <person name="Teeling E.C."/>
        </authorList>
    </citation>
    <scope>NUCLEOTIDE SEQUENCE [LARGE SCALE GENOMIC DNA]</scope>
    <source>
        <strain evidence="14">MRouAeg1</strain>
        <tissue evidence="14">Muscle</tissue>
    </source>
</reference>
<keyword evidence="3 9" id="KW-0245">EGF-like domain</keyword>
<evidence type="ECO:0000256" key="7">
    <source>
        <dbReference type="ARBA" id="ARBA00023157"/>
    </source>
</evidence>
<gene>
    <name evidence="14" type="ORF">HJG63_013714</name>
</gene>
<evidence type="ECO:0000256" key="3">
    <source>
        <dbReference type="ARBA" id="ARBA00022536"/>
    </source>
</evidence>
<comment type="subcellular location">
    <subcellularLocation>
        <location evidence="1">Cell membrane</location>
    </subcellularLocation>
</comment>
<dbReference type="SUPFAM" id="SSF57184">
    <property type="entry name" value="Growth factor receptor domain"/>
    <property type="match status" value="1"/>
</dbReference>
<keyword evidence="10" id="KW-0812">Transmembrane</keyword>
<evidence type="ECO:0000259" key="12">
    <source>
        <dbReference type="PROSITE" id="PS50024"/>
    </source>
</evidence>
<evidence type="ECO:0000256" key="9">
    <source>
        <dbReference type="PROSITE-ProRule" id="PRU00076"/>
    </source>
</evidence>
<keyword evidence="6 10" id="KW-0472">Membrane</keyword>
<keyword evidence="5" id="KW-0677">Repeat</keyword>
<keyword evidence="10" id="KW-1133">Transmembrane helix</keyword>
<dbReference type="PROSITE" id="PS01186">
    <property type="entry name" value="EGF_2"/>
    <property type="match status" value="1"/>
</dbReference>
<feature type="transmembrane region" description="Helical" evidence="10">
    <location>
        <begin position="263"/>
        <end position="289"/>
    </location>
</feature>
<evidence type="ECO:0000256" key="10">
    <source>
        <dbReference type="SAM" id="Phobius"/>
    </source>
</evidence>
<feature type="domain" description="SEA" evidence="12">
    <location>
        <begin position="55"/>
        <end position="180"/>
    </location>
</feature>
<dbReference type="EMBL" id="JACASE010000004">
    <property type="protein sequence ID" value="KAF6475290.1"/>
    <property type="molecule type" value="Genomic_DNA"/>
</dbReference>
<organism evidence="14 15">
    <name type="scientific">Rousettus aegyptiacus</name>
    <name type="common">Egyptian fruit bat</name>
    <name type="synonym">Pteropus aegyptiacus</name>
    <dbReference type="NCBI Taxonomy" id="9407"/>
    <lineage>
        <taxon>Eukaryota</taxon>
        <taxon>Metazoa</taxon>
        <taxon>Chordata</taxon>
        <taxon>Craniata</taxon>
        <taxon>Vertebrata</taxon>
        <taxon>Euteleostomi</taxon>
        <taxon>Mammalia</taxon>
        <taxon>Eutheria</taxon>
        <taxon>Laurasiatheria</taxon>
        <taxon>Chiroptera</taxon>
        <taxon>Yinpterochiroptera</taxon>
        <taxon>Pteropodoidea</taxon>
        <taxon>Pteropodidae</taxon>
        <taxon>Rousettinae</taxon>
        <taxon>Rousettus</taxon>
    </lineage>
</organism>
<evidence type="ECO:0000256" key="4">
    <source>
        <dbReference type="ARBA" id="ARBA00022729"/>
    </source>
</evidence>
<dbReference type="PROSITE" id="PS50026">
    <property type="entry name" value="EGF_3"/>
    <property type="match status" value="1"/>
</dbReference>
<comment type="caution">
    <text evidence="14">The sequence shown here is derived from an EMBL/GenBank/DDBJ whole genome shotgun (WGS) entry which is preliminary data.</text>
</comment>
<evidence type="ECO:0000256" key="1">
    <source>
        <dbReference type="ARBA" id="ARBA00004236"/>
    </source>
</evidence>
<evidence type="ECO:0000256" key="8">
    <source>
        <dbReference type="ARBA" id="ARBA00023180"/>
    </source>
</evidence>
<evidence type="ECO:0000256" key="5">
    <source>
        <dbReference type="ARBA" id="ARBA00022737"/>
    </source>
</evidence>
<feature type="signal peptide" evidence="11">
    <location>
        <begin position="1"/>
        <end position="20"/>
    </location>
</feature>
<proteinExistence type="predicted"/>
<protein>
    <submittedName>
        <fullName evidence="14">Mucin 13, cell surface associated</fullName>
    </submittedName>
</protein>
<dbReference type="InterPro" id="IPR000742">
    <property type="entry name" value="EGF"/>
</dbReference>
<keyword evidence="8" id="KW-0325">Glycoprotein</keyword>
<dbReference type="PANTHER" id="PTHR24037">
    <property type="entry name" value="HEART DEVELOPMENT PROTEIN WITH EGF-LIKE DOMAINS 1"/>
    <property type="match status" value="1"/>
</dbReference>
<dbReference type="PROSITE" id="PS50024">
    <property type="entry name" value="SEA"/>
    <property type="match status" value="1"/>
</dbReference>
<keyword evidence="2" id="KW-1003">Cell membrane</keyword>
<feature type="chain" id="PRO_5029618857" evidence="11">
    <location>
        <begin position="21"/>
        <end position="357"/>
    </location>
</feature>